<reference evidence="2 3" key="1">
    <citation type="submission" date="2024-06" db="EMBL/GenBank/DDBJ databases">
        <title>The Natural Products Discovery Center: Release of the First 8490 Sequenced Strains for Exploring Actinobacteria Biosynthetic Diversity.</title>
        <authorList>
            <person name="Kalkreuter E."/>
            <person name="Kautsar S.A."/>
            <person name="Yang D."/>
            <person name="Bader C.D."/>
            <person name="Teijaro C.N."/>
            <person name="Fluegel L."/>
            <person name="Davis C.M."/>
            <person name="Simpson J.R."/>
            <person name="Lauterbach L."/>
            <person name="Steele A.D."/>
            <person name="Gui C."/>
            <person name="Meng S."/>
            <person name="Li G."/>
            <person name="Viehrig K."/>
            <person name="Ye F."/>
            <person name="Su P."/>
            <person name="Kiefer A.F."/>
            <person name="Nichols A."/>
            <person name="Cepeda A.J."/>
            <person name="Yan W."/>
            <person name="Fan B."/>
            <person name="Jiang Y."/>
            <person name="Adhikari A."/>
            <person name="Zheng C.-J."/>
            <person name="Schuster L."/>
            <person name="Cowan T.M."/>
            <person name="Smanski M.J."/>
            <person name="Chevrette M.G."/>
            <person name="De Carvalho L.P.S."/>
            <person name="Shen B."/>
        </authorList>
    </citation>
    <scope>NUCLEOTIDE SEQUENCE [LARGE SCALE GENOMIC DNA]</scope>
    <source>
        <strain evidence="2 3">NPDC020594</strain>
    </source>
</reference>
<accession>A0ABV3A195</accession>
<sequence>MTVNVPGHGSRQGPSPLEGECLRPLSRWQIEDRLEELGDLYAETSGGGPGDWNEGRRLFLRRLAAEVQRPGFALLVAERNVLGEPPGPGRTAGTGDVTRRREGVVVTGCGYGFPVHGQGPWWRGLDGYLPPELLRLAATGRLFAVSGLVVHSGVRTRDQGRDWNLARRLQRRLLADHAAGLAGHPAVLGVTLADRSDTATLRALRSWGWRSVPAGARATPRSVRWRALVIGP</sequence>
<feature type="region of interest" description="Disordered" evidence="1">
    <location>
        <begin position="1"/>
        <end position="20"/>
    </location>
</feature>
<dbReference type="RefSeq" id="WP_356190285.1">
    <property type="nucleotide sequence ID" value="NZ_JBEXDP010000001.1"/>
</dbReference>
<evidence type="ECO:0000313" key="3">
    <source>
        <dbReference type="Proteomes" id="UP001551011"/>
    </source>
</evidence>
<evidence type="ECO:0000256" key="1">
    <source>
        <dbReference type="SAM" id="MobiDB-lite"/>
    </source>
</evidence>
<dbReference type="Proteomes" id="UP001551011">
    <property type="component" value="Unassembled WGS sequence"/>
</dbReference>
<keyword evidence="3" id="KW-1185">Reference proteome</keyword>
<gene>
    <name evidence="2" type="ORF">AB0H04_02250</name>
</gene>
<dbReference type="EMBL" id="JBFAEG010000002">
    <property type="protein sequence ID" value="MEU5705708.1"/>
    <property type="molecule type" value="Genomic_DNA"/>
</dbReference>
<protein>
    <submittedName>
        <fullName evidence="2">Uncharacterized protein</fullName>
    </submittedName>
</protein>
<proteinExistence type="predicted"/>
<evidence type="ECO:0000313" key="2">
    <source>
        <dbReference type="EMBL" id="MEU5705708.1"/>
    </source>
</evidence>
<organism evidence="2 3">
    <name type="scientific">Streptomyces flaveolus</name>
    <dbReference type="NCBI Taxonomy" id="67297"/>
    <lineage>
        <taxon>Bacteria</taxon>
        <taxon>Bacillati</taxon>
        <taxon>Actinomycetota</taxon>
        <taxon>Actinomycetes</taxon>
        <taxon>Kitasatosporales</taxon>
        <taxon>Streptomycetaceae</taxon>
        <taxon>Streptomyces</taxon>
    </lineage>
</organism>
<comment type="caution">
    <text evidence="2">The sequence shown here is derived from an EMBL/GenBank/DDBJ whole genome shotgun (WGS) entry which is preliminary data.</text>
</comment>
<name>A0ABV3A195_9ACTN</name>